<name>A0ABS7FS13_9ACTN</name>
<sequence>MTEPSTARPRLPGLRPRDPGEEHRASTPLELFFDLCFVTAVAQVGARLVHAVGEGGYAHGLAGYAVVFFAIWWAWMNFTWFASAYDDDGPLYRVATLVQIAGALVFSAGIPRAFEEADFSVTVAGYVVMRLALCFQWLRAARGEDDAAARRTALRYAGGLLVVQAWWVLLLFLPDGLWWYGALLGIAADVAVPAVAERDRATAWHPEHIAERYGLFTLIVLGESVTAAALAVQASLDDEVALAHLLPVAAGGLLLVFAAFWIYFAAPIAEHLTSNRRAFLWGYGHYLIFASAAAIGAGLEVAVERIEHKAHIPALAAAAAVTVPAAVFVFMVWALHSRHSKRDAAEQAVLPVTAALLLACTFAGTWAVPAAGAVAVLAVVAGARLAGRDLAAG</sequence>
<protein>
    <submittedName>
        <fullName evidence="3">Low temperature requirement protein A</fullName>
    </submittedName>
</protein>
<keyword evidence="2" id="KW-0472">Membrane</keyword>
<accession>A0ABS7FS13</accession>
<evidence type="ECO:0000256" key="1">
    <source>
        <dbReference type="SAM" id="MobiDB-lite"/>
    </source>
</evidence>
<feature type="transmembrane region" description="Helical" evidence="2">
    <location>
        <begin position="242"/>
        <end position="266"/>
    </location>
</feature>
<feature type="transmembrane region" description="Helical" evidence="2">
    <location>
        <begin position="215"/>
        <end position="236"/>
    </location>
</feature>
<feature type="transmembrane region" description="Helical" evidence="2">
    <location>
        <begin position="153"/>
        <end position="172"/>
    </location>
</feature>
<dbReference type="EMBL" id="JAIBOA010000006">
    <property type="protein sequence ID" value="MBW8483101.1"/>
    <property type="molecule type" value="Genomic_DNA"/>
</dbReference>
<evidence type="ECO:0000256" key="2">
    <source>
        <dbReference type="SAM" id="Phobius"/>
    </source>
</evidence>
<organism evidence="3 4">
    <name type="scientific">Actinomadura parmotrematis</name>
    <dbReference type="NCBI Taxonomy" id="2864039"/>
    <lineage>
        <taxon>Bacteria</taxon>
        <taxon>Bacillati</taxon>
        <taxon>Actinomycetota</taxon>
        <taxon>Actinomycetes</taxon>
        <taxon>Streptosporangiales</taxon>
        <taxon>Thermomonosporaceae</taxon>
        <taxon>Actinomadura</taxon>
    </lineage>
</organism>
<dbReference type="PANTHER" id="PTHR36840">
    <property type="entry name" value="BLL5714 PROTEIN"/>
    <property type="match status" value="1"/>
</dbReference>
<dbReference type="InterPro" id="IPR010640">
    <property type="entry name" value="Low_temperature_requirement_A"/>
</dbReference>
<gene>
    <name evidence="3" type="ORF">K1Y72_12020</name>
</gene>
<reference evidence="3 4" key="1">
    <citation type="submission" date="2021-07" db="EMBL/GenBank/DDBJ databases">
        <title>Actinomadura sp. PM05-2 isolated from lichen.</title>
        <authorList>
            <person name="Somphong A."/>
            <person name="Phongsopitanun W."/>
            <person name="Tanasupawat S."/>
            <person name="Peongsungnone V."/>
        </authorList>
    </citation>
    <scope>NUCLEOTIDE SEQUENCE [LARGE SCALE GENOMIC DNA]</scope>
    <source>
        <strain evidence="3 4">PM05-2</strain>
    </source>
</reference>
<feature type="transmembrane region" description="Helical" evidence="2">
    <location>
        <begin position="94"/>
        <end position="114"/>
    </location>
</feature>
<feature type="transmembrane region" description="Helical" evidence="2">
    <location>
        <begin position="61"/>
        <end position="82"/>
    </location>
</feature>
<feature type="transmembrane region" description="Helical" evidence="2">
    <location>
        <begin position="178"/>
        <end position="195"/>
    </location>
</feature>
<dbReference type="Pfam" id="PF06772">
    <property type="entry name" value="LtrA"/>
    <property type="match status" value="1"/>
</dbReference>
<evidence type="ECO:0000313" key="3">
    <source>
        <dbReference type="EMBL" id="MBW8483101.1"/>
    </source>
</evidence>
<keyword evidence="2" id="KW-1133">Transmembrane helix</keyword>
<proteinExistence type="predicted"/>
<keyword evidence="4" id="KW-1185">Reference proteome</keyword>
<dbReference type="RefSeq" id="WP_220166070.1">
    <property type="nucleotide sequence ID" value="NZ_JAIBOA010000006.1"/>
</dbReference>
<evidence type="ECO:0000313" key="4">
    <source>
        <dbReference type="Proteomes" id="UP000774570"/>
    </source>
</evidence>
<feature type="transmembrane region" description="Helical" evidence="2">
    <location>
        <begin position="278"/>
        <end position="299"/>
    </location>
</feature>
<comment type="caution">
    <text evidence="3">The sequence shown here is derived from an EMBL/GenBank/DDBJ whole genome shotgun (WGS) entry which is preliminary data.</text>
</comment>
<feature type="transmembrane region" description="Helical" evidence="2">
    <location>
        <begin position="311"/>
        <end position="335"/>
    </location>
</feature>
<dbReference type="Proteomes" id="UP000774570">
    <property type="component" value="Unassembled WGS sequence"/>
</dbReference>
<feature type="region of interest" description="Disordered" evidence="1">
    <location>
        <begin position="1"/>
        <end position="23"/>
    </location>
</feature>
<dbReference type="PANTHER" id="PTHR36840:SF1">
    <property type="entry name" value="BLL5714 PROTEIN"/>
    <property type="match status" value="1"/>
</dbReference>
<feature type="transmembrane region" description="Helical" evidence="2">
    <location>
        <begin position="347"/>
        <end position="364"/>
    </location>
</feature>
<keyword evidence="2" id="KW-0812">Transmembrane</keyword>